<protein>
    <submittedName>
        <fullName evidence="1">Uncharacterized protein</fullName>
    </submittedName>
</protein>
<gene>
    <name evidence="1" type="ORF">LCGC14_2153520</name>
</gene>
<comment type="caution">
    <text evidence="1">The sequence shown here is derived from an EMBL/GenBank/DDBJ whole genome shotgun (WGS) entry which is preliminary data.</text>
</comment>
<dbReference type="AlphaFoldDB" id="A0A0F9G7V6"/>
<evidence type="ECO:0000313" key="1">
    <source>
        <dbReference type="EMBL" id="KKL65590.1"/>
    </source>
</evidence>
<sequence>MWDLDSIIRQNNQAAINYMMRGRAVDVAQSPQPQSWSLSLLADKLSIGPPLLTELLKCFTNFEALENFLGLIREFLPEHEEEILSEPSGQKRVY</sequence>
<feature type="non-terminal residue" evidence="1">
    <location>
        <position position="94"/>
    </location>
</feature>
<organism evidence="1">
    <name type="scientific">marine sediment metagenome</name>
    <dbReference type="NCBI Taxonomy" id="412755"/>
    <lineage>
        <taxon>unclassified sequences</taxon>
        <taxon>metagenomes</taxon>
        <taxon>ecological metagenomes</taxon>
    </lineage>
</organism>
<dbReference type="EMBL" id="LAZR01027486">
    <property type="protein sequence ID" value="KKL65590.1"/>
    <property type="molecule type" value="Genomic_DNA"/>
</dbReference>
<accession>A0A0F9G7V6</accession>
<proteinExistence type="predicted"/>
<reference evidence="1" key="1">
    <citation type="journal article" date="2015" name="Nature">
        <title>Complex archaea that bridge the gap between prokaryotes and eukaryotes.</title>
        <authorList>
            <person name="Spang A."/>
            <person name="Saw J.H."/>
            <person name="Jorgensen S.L."/>
            <person name="Zaremba-Niedzwiedzka K."/>
            <person name="Martijn J."/>
            <person name="Lind A.E."/>
            <person name="van Eijk R."/>
            <person name="Schleper C."/>
            <person name="Guy L."/>
            <person name="Ettema T.J."/>
        </authorList>
    </citation>
    <scope>NUCLEOTIDE SEQUENCE</scope>
</reference>
<name>A0A0F9G7V6_9ZZZZ</name>